<evidence type="ECO:0000256" key="1">
    <source>
        <dbReference type="ARBA" id="ARBA00022761"/>
    </source>
</evidence>
<dbReference type="SMART" id="SM00353">
    <property type="entry name" value="HLH"/>
    <property type="match status" value="1"/>
</dbReference>
<evidence type="ECO:0000259" key="5">
    <source>
        <dbReference type="PROSITE" id="PS51054"/>
    </source>
</evidence>
<protein>
    <submittedName>
        <fullName evidence="6">CSON010296 protein</fullName>
    </submittedName>
</protein>
<keyword evidence="3" id="KW-0812">Transmembrane</keyword>
<dbReference type="SUPFAM" id="SSF48056">
    <property type="entry name" value="Di-copper centre-containing domain"/>
    <property type="match status" value="1"/>
</dbReference>
<organism evidence="6">
    <name type="scientific">Culicoides sonorensis</name>
    <name type="common">Biting midge</name>
    <dbReference type="NCBI Taxonomy" id="179676"/>
    <lineage>
        <taxon>Eukaryota</taxon>
        <taxon>Metazoa</taxon>
        <taxon>Ecdysozoa</taxon>
        <taxon>Arthropoda</taxon>
        <taxon>Hexapoda</taxon>
        <taxon>Insecta</taxon>
        <taxon>Pterygota</taxon>
        <taxon>Neoptera</taxon>
        <taxon>Endopterygota</taxon>
        <taxon>Diptera</taxon>
        <taxon>Nematocera</taxon>
        <taxon>Chironomoidea</taxon>
        <taxon>Ceratopogonidae</taxon>
        <taxon>Ceratopogoninae</taxon>
        <taxon>Culicoides</taxon>
        <taxon>Monoculicoides</taxon>
    </lineage>
</organism>
<dbReference type="Pfam" id="PF00010">
    <property type="entry name" value="HLH"/>
    <property type="match status" value="1"/>
</dbReference>
<feature type="compositionally biased region" description="Basic and acidic residues" evidence="2">
    <location>
        <begin position="952"/>
        <end position="986"/>
    </location>
</feature>
<proteinExistence type="predicted"/>
<dbReference type="PROSITE" id="PS50888">
    <property type="entry name" value="BHLH"/>
    <property type="match status" value="1"/>
</dbReference>
<dbReference type="AlphaFoldDB" id="A0A336M6T7"/>
<accession>A0A336M6T7</accession>
<dbReference type="FunFam" id="4.10.280.10:FF:000079">
    <property type="entry name" value="CLUMA_CG001539, isoform A"/>
    <property type="match status" value="1"/>
</dbReference>
<dbReference type="InterPro" id="IPR013788">
    <property type="entry name" value="Hemocyanin/hexamerin"/>
</dbReference>
<sequence length="1082" mass="126296">MENYWEANGHPPHPVKYEKQANKMKFGLFALVCLIGAVSATYDYKVGTVPMTVNQEFINLILRHPFQPIFIEEYRKYIETPVLDAERYVSVDVFKTKVVEFFKVYDMGMVLPRRRPYTVFDDHFLQQTGMLFNVFYYSKDLPTLFENIIWARENVNEMMFIHALTLTVFHRMDLTRIVLPPLYEIIPNHFFNYDVLQKGIDYKLNGLWKINSTLTLYTDYTSRFYLDKFQEQRVSYFTEDIGLNSFYYYFYMKYPVHLGGKDIISEKEPVGELWLWMHQQLLARYYLERTSNDLGSIPDFLWIKGIKNGYWPMLRYKNGVEFAYRSDYYSYESMDKDLLQNILDWELRIKQMIDHGLLTFGETTISIKDNDFVNKLGKILLGDVKESRFYRYLLVFYHMVAGGRGVVKQDPYFITPSVLEHFETCLRDPVFWQLYKRVIKYWLQYKDILPRYTVKDLYVPVKIENVIVSPLKTYFEYDEIDATNFVDIDLLETEQKFLFKLRQPRLNYEPFDVTVNVDVETAGEYTVRFFLGPKVLNRYELNDVRQYFFELDHFIYDFKAGKNTIIRKSREFLYFFKDLVKIGNGEYLSQYGFPMNLLLPKGKVGGMPFTFYVMIHKNDFKQQLGFPLDRKIDYYNFFVPNIDATTINFPYCGEPGLNFSTSGTNYSEDDADYTPGRRGKTSRQDPLSHRIIEKRRRDRMNSCLADLSRLIPPQYMRKGRGRVEKTEIIEMAIKHLRNLQNQECMKREAGCTEHYRNGYQDCLSEAAKFLMAENYSELCYRMVTRLKDVVRNEIIKGDCSKTRESIIPTGDASPRAPCTYEPQMSQLRDILTSASDIEHSSNDHLDVKDLSFRTGGSASQTVTTSSNPTPSIEINGNDYEIRGSYKATEALEADLRAMRMRKFSETSTNTADQEHNHNSYKFKNYIKQRFSQDNHLDDKVGSSSGSSTSSAEKSENLSKKRRADVSGDDHDDDKALHNGHSAESKIDFSTSSTTSSLSNGRHPIQSFCIPIFACHTQGYYIPLNVEYTALLPYLGEIDLLNKNCNQLAPLHPVNININYAPALSKNMATNFVKPKVENGCPP</sequence>
<feature type="compositionally biased region" description="Polar residues" evidence="2">
    <location>
        <begin position="856"/>
        <end position="874"/>
    </location>
</feature>
<dbReference type="GO" id="GO:0005615">
    <property type="term" value="C:extracellular space"/>
    <property type="evidence" value="ECO:0007669"/>
    <property type="project" value="UniProtKB-ARBA"/>
</dbReference>
<feature type="region of interest" description="Disordered" evidence="2">
    <location>
        <begin position="856"/>
        <end position="877"/>
    </location>
</feature>
<dbReference type="GO" id="GO:0046983">
    <property type="term" value="F:protein dimerization activity"/>
    <property type="evidence" value="ECO:0007669"/>
    <property type="project" value="InterPro"/>
</dbReference>
<dbReference type="SUPFAM" id="SSF158457">
    <property type="entry name" value="Orange domain-like"/>
    <property type="match status" value="1"/>
</dbReference>
<dbReference type="PRINTS" id="PR00187">
    <property type="entry name" value="HAEMOCYANIN"/>
</dbReference>
<feature type="domain" description="BHLH" evidence="4">
    <location>
        <begin position="684"/>
        <end position="739"/>
    </location>
</feature>
<dbReference type="InterPro" id="IPR037020">
    <property type="entry name" value="Hemocyanin_C_sf"/>
</dbReference>
<dbReference type="InterPro" id="IPR003650">
    <property type="entry name" value="Orange_dom"/>
</dbReference>
<dbReference type="InterPro" id="IPR005203">
    <property type="entry name" value="Hemocyanin_C"/>
</dbReference>
<dbReference type="CDD" id="cd11440">
    <property type="entry name" value="bHLH-O_Cwo_like"/>
    <property type="match status" value="1"/>
</dbReference>
<dbReference type="InterPro" id="IPR036697">
    <property type="entry name" value="Hemocyanin_N_sf"/>
</dbReference>
<dbReference type="InterPro" id="IPR036638">
    <property type="entry name" value="HLH_DNA-bd_sf"/>
</dbReference>
<dbReference type="PANTHER" id="PTHR11511:SF5">
    <property type="entry name" value="FAT-BODY PROTEIN 1-RELATED"/>
    <property type="match status" value="1"/>
</dbReference>
<feature type="domain" description="Orange" evidence="5">
    <location>
        <begin position="755"/>
        <end position="786"/>
    </location>
</feature>
<dbReference type="InterPro" id="IPR008922">
    <property type="entry name" value="Di-copper_centre_dom_sf"/>
</dbReference>
<feature type="region of interest" description="Disordered" evidence="2">
    <location>
        <begin position="935"/>
        <end position="995"/>
    </location>
</feature>
<dbReference type="InterPro" id="IPR014756">
    <property type="entry name" value="Ig_E-set"/>
</dbReference>
<name>A0A336M6T7_CULSO</name>
<feature type="compositionally biased region" description="Low complexity" evidence="2">
    <location>
        <begin position="941"/>
        <end position="950"/>
    </location>
</feature>
<evidence type="ECO:0000256" key="3">
    <source>
        <dbReference type="SAM" id="Phobius"/>
    </source>
</evidence>
<dbReference type="Gene3D" id="2.60.40.1520">
    <property type="entry name" value="Hemocyanin, C-terminal domain"/>
    <property type="match status" value="1"/>
</dbReference>
<keyword evidence="1" id="KW-0758">Storage protein</keyword>
<dbReference type="GO" id="GO:0045735">
    <property type="term" value="F:nutrient reservoir activity"/>
    <property type="evidence" value="ECO:0007669"/>
    <property type="project" value="UniProtKB-KW"/>
</dbReference>
<keyword evidence="3" id="KW-0472">Membrane</keyword>
<evidence type="ECO:0000256" key="2">
    <source>
        <dbReference type="SAM" id="MobiDB-lite"/>
    </source>
</evidence>
<dbReference type="Gene3D" id="4.10.280.10">
    <property type="entry name" value="Helix-loop-helix DNA-binding domain"/>
    <property type="match status" value="1"/>
</dbReference>
<dbReference type="InterPro" id="IPR005204">
    <property type="entry name" value="Hemocyanin_N"/>
</dbReference>
<dbReference type="GO" id="GO:0097009">
    <property type="term" value="P:energy homeostasis"/>
    <property type="evidence" value="ECO:0007669"/>
    <property type="project" value="UniProtKB-ARBA"/>
</dbReference>
<dbReference type="Pfam" id="PF03722">
    <property type="entry name" value="Hemocyanin_N"/>
    <property type="match status" value="1"/>
</dbReference>
<dbReference type="PROSITE" id="PS00210">
    <property type="entry name" value="HEMOCYANIN_2"/>
    <property type="match status" value="1"/>
</dbReference>
<gene>
    <name evidence="6" type="primary">CSON010296</name>
</gene>
<dbReference type="PROSITE" id="PS51054">
    <property type="entry name" value="ORANGE"/>
    <property type="match status" value="1"/>
</dbReference>
<dbReference type="PANTHER" id="PTHR11511">
    <property type="entry name" value="LARVAL STORAGE PROTEIN/PHENOLOXIDASE"/>
    <property type="match status" value="1"/>
</dbReference>
<dbReference type="Pfam" id="PF00372">
    <property type="entry name" value="Hemocyanin_M"/>
    <property type="match status" value="1"/>
</dbReference>
<dbReference type="Gene3D" id="1.20.1370.10">
    <property type="entry name" value="Hemocyanin, N-terminal domain"/>
    <property type="match status" value="1"/>
</dbReference>
<dbReference type="GO" id="GO:0006355">
    <property type="term" value="P:regulation of DNA-templated transcription"/>
    <property type="evidence" value="ECO:0007669"/>
    <property type="project" value="InterPro"/>
</dbReference>
<dbReference type="Gene3D" id="1.10.1280.10">
    <property type="entry name" value="Di-copper center containing domain from catechol oxidase"/>
    <property type="match status" value="1"/>
</dbReference>
<reference evidence="6" key="1">
    <citation type="submission" date="2018-07" db="EMBL/GenBank/DDBJ databases">
        <authorList>
            <person name="Quirk P.G."/>
            <person name="Krulwich T.A."/>
        </authorList>
    </citation>
    <scope>NUCLEOTIDE SEQUENCE</scope>
</reference>
<dbReference type="InterPro" id="IPR011598">
    <property type="entry name" value="bHLH_dom"/>
</dbReference>
<dbReference type="Pfam" id="PF03723">
    <property type="entry name" value="Hemocyanin_C"/>
    <property type="match status" value="1"/>
</dbReference>
<dbReference type="EMBL" id="UFQT01000415">
    <property type="protein sequence ID" value="SSX24097.1"/>
    <property type="molecule type" value="Genomic_DNA"/>
</dbReference>
<dbReference type="SUPFAM" id="SSF81296">
    <property type="entry name" value="E set domains"/>
    <property type="match status" value="1"/>
</dbReference>
<feature type="transmembrane region" description="Helical" evidence="3">
    <location>
        <begin position="26"/>
        <end position="44"/>
    </location>
</feature>
<dbReference type="InterPro" id="IPR000896">
    <property type="entry name" value="Hemocyanin/hexamerin_mid_dom"/>
</dbReference>
<keyword evidence="3" id="KW-1133">Transmembrane helix</keyword>
<dbReference type="GO" id="GO:0003677">
    <property type="term" value="F:DNA binding"/>
    <property type="evidence" value="ECO:0007669"/>
    <property type="project" value="InterPro"/>
</dbReference>
<evidence type="ECO:0000313" key="6">
    <source>
        <dbReference type="EMBL" id="SSX24097.1"/>
    </source>
</evidence>
<evidence type="ECO:0000259" key="4">
    <source>
        <dbReference type="PROSITE" id="PS50888"/>
    </source>
</evidence>
<dbReference type="SUPFAM" id="SSF47459">
    <property type="entry name" value="HLH, helix-loop-helix DNA-binding domain"/>
    <property type="match status" value="1"/>
</dbReference>
<dbReference type="SUPFAM" id="SSF48050">
    <property type="entry name" value="Hemocyanin, N-terminal domain"/>
    <property type="match status" value="1"/>
</dbReference>
<dbReference type="VEuPathDB" id="VectorBase:CSON010296"/>